<name>A0A6N2MRX8_SALVM</name>
<gene>
    <name evidence="1" type="ORF">SVIM_LOCUS398885</name>
</gene>
<protein>
    <submittedName>
        <fullName evidence="1">Uncharacterized protein</fullName>
    </submittedName>
</protein>
<organism evidence="1">
    <name type="scientific">Salix viminalis</name>
    <name type="common">Common osier</name>
    <name type="synonym">Basket willow</name>
    <dbReference type="NCBI Taxonomy" id="40686"/>
    <lineage>
        <taxon>Eukaryota</taxon>
        <taxon>Viridiplantae</taxon>
        <taxon>Streptophyta</taxon>
        <taxon>Embryophyta</taxon>
        <taxon>Tracheophyta</taxon>
        <taxon>Spermatophyta</taxon>
        <taxon>Magnoliopsida</taxon>
        <taxon>eudicotyledons</taxon>
        <taxon>Gunneridae</taxon>
        <taxon>Pentapetalae</taxon>
        <taxon>rosids</taxon>
        <taxon>fabids</taxon>
        <taxon>Malpighiales</taxon>
        <taxon>Salicaceae</taxon>
        <taxon>Saliceae</taxon>
        <taxon>Salix</taxon>
    </lineage>
</organism>
<sequence>MITKPIIHHRNKHHLRKTGGKTHLGGPEKITRRNTVPAKRDNEASCHAACIEVVQNPQHQVPTEKIQWVLTEGTTSFLFHILSFPFPFLSFRLHC</sequence>
<evidence type="ECO:0000313" key="1">
    <source>
        <dbReference type="EMBL" id="VFU55883.1"/>
    </source>
</evidence>
<dbReference type="EMBL" id="CAADRP010001907">
    <property type="protein sequence ID" value="VFU55883.1"/>
    <property type="molecule type" value="Genomic_DNA"/>
</dbReference>
<reference evidence="1" key="1">
    <citation type="submission" date="2019-03" db="EMBL/GenBank/DDBJ databases">
        <authorList>
            <person name="Mank J."/>
            <person name="Almeida P."/>
        </authorList>
    </citation>
    <scope>NUCLEOTIDE SEQUENCE</scope>
    <source>
        <strain evidence="1">78183</strain>
    </source>
</reference>
<dbReference type="AlphaFoldDB" id="A0A6N2MRX8"/>
<accession>A0A6N2MRX8</accession>
<proteinExistence type="predicted"/>